<feature type="compositionally biased region" description="Basic and acidic residues" evidence="1">
    <location>
        <begin position="39"/>
        <end position="53"/>
    </location>
</feature>
<protein>
    <submittedName>
        <fullName evidence="2">Uncharacterized protein</fullName>
    </submittedName>
</protein>
<organism evidence="2 3">
    <name type="scientific">Rangifer tarandus platyrhynchus</name>
    <name type="common">Svalbard reindeer</name>
    <dbReference type="NCBI Taxonomy" id="3082113"/>
    <lineage>
        <taxon>Eukaryota</taxon>
        <taxon>Metazoa</taxon>
        <taxon>Chordata</taxon>
        <taxon>Craniata</taxon>
        <taxon>Vertebrata</taxon>
        <taxon>Euteleostomi</taxon>
        <taxon>Mammalia</taxon>
        <taxon>Eutheria</taxon>
        <taxon>Laurasiatheria</taxon>
        <taxon>Artiodactyla</taxon>
        <taxon>Ruminantia</taxon>
        <taxon>Pecora</taxon>
        <taxon>Cervidae</taxon>
        <taxon>Odocoileinae</taxon>
        <taxon>Rangifer</taxon>
    </lineage>
</organism>
<dbReference type="Proteomes" id="UP001176941">
    <property type="component" value="Chromosome 20"/>
</dbReference>
<accession>A0ABN8YN92</accession>
<evidence type="ECO:0000313" key="2">
    <source>
        <dbReference type="EMBL" id="CAI9161204.1"/>
    </source>
</evidence>
<evidence type="ECO:0000313" key="3">
    <source>
        <dbReference type="Proteomes" id="UP001176941"/>
    </source>
</evidence>
<name>A0ABN8YN92_RANTA</name>
<evidence type="ECO:0000256" key="1">
    <source>
        <dbReference type="SAM" id="MobiDB-lite"/>
    </source>
</evidence>
<reference evidence="2" key="1">
    <citation type="submission" date="2023-04" db="EMBL/GenBank/DDBJ databases">
        <authorList>
            <consortium name="ELIXIR-Norway"/>
        </authorList>
    </citation>
    <scope>NUCLEOTIDE SEQUENCE [LARGE SCALE GENOMIC DNA]</scope>
</reference>
<sequence>MLGCRSKRKSLCRWYLLLEVFPGRGEEAKTQAVGAEQSNLDKEDGKLPEEPRGQHHPAWPAAPRSAPSRLACSPAVSTIPPGLQPRGQHHPAWPAAPRSAPSRLACSPGSAPSRLACTPRLSSSRLACSPGSASVLSLGWLQAPPSSLWGLCSYSGVLAGKAGGGSGTTSVGVSQRLFREASVGSPSFPLWTFGGSWVMG</sequence>
<feature type="region of interest" description="Disordered" evidence="1">
    <location>
        <begin position="29"/>
        <end position="100"/>
    </location>
</feature>
<keyword evidence="3" id="KW-1185">Reference proteome</keyword>
<proteinExistence type="predicted"/>
<feature type="compositionally biased region" description="Low complexity" evidence="1">
    <location>
        <begin position="57"/>
        <end position="75"/>
    </location>
</feature>
<gene>
    <name evidence="2" type="ORF">MRATA1EN1_LOCUS10166</name>
</gene>
<dbReference type="EMBL" id="OX459956">
    <property type="protein sequence ID" value="CAI9161204.1"/>
    <property type="molecule type" value="Genomic_DNA"/>
</dbReference>
<feature type="compositionally biased region" description="Low complexity" evidence="1">
    <location>
        <begin position="91"/>
        <end position="100"/>
    </location>
</feature>